<dbReference type="GO" id="GO:0061630">
    <property type="term" value="F:ubiquitin protein ligase activity"/>
    <property type="evidence" value="ECO:0007669"/>
    <property type="project" value="UniProtKB-EC"/>
</dbReference>
<keyword evidence="3" id="KW-0862">Zinc</keyword>
<dbReference type="PROSITE" id="PS50089">
    <property type="entry name" value="ZF_RING_2"/>
    <property type="match status" value="1"/>
</dbReference>
<keyword evidence="6" id="KW-0808">Transferase</keyword>
<organism evidence="6">
    <name type="scientific">Davidia involucrata</name>
    <name type="common">Dove tree</name>
    <dbReference type="NCBI Taxonomy" id="16924"/>
    <lineage>
        <taxon>Eukaryota</taxon>
        <taxon>Viridiplantae</taxon>
        <taxon>Streptophyta</taxon>
        <taxon>Embryophyta</taxon>
        <taxon>Tracheophyta</taxon>
        <taxon>Spermatophyta</taxon>
        <taxon>Magnoliopsida</taxon>
        <taxon>eudicotyledons</taxon>
        <taxon>Gunneridae</taxon>
        <taxon>Pentapetalae</taxon>
        <taxon>asterids</taxon>
        <taxon>Cornales</taxon>
        <taxon>Nyssaceae</taxon>
        <taxon>Davidia</taxon>
    </lineage>
</organism>
<dbReference type="InterPro" id="IPR027370">
    <property type="entry name" value="Znf-RING_euk"/>
</dbReference>
<dbReference type="InterPro" id="IPR001841">
    <property type="entry name" value="Znf_RING"/>
</dbReference>
<protein>
    <submittedName>
        <fullName evidence="6">Putative Zinc finger, RING/FYVE/PHD-type</fullName>
        <ecNumber evidence="6">2.3.2.27</ecNumber>
    </submittedName>
</protein>
<evidence type="ECO:0000259" key="5">
    <source>
        <dbReference type="PROSITE" id="PS50089"/>
    </source>
</evidence>
<sequence>MEIPGIAVRERIGEMQGDMRDPIGERYSGTECPNPNTLLGERKEALENSEFLVRDRNGNGVRERKGRMESPNNLVTERREEVGTPDLVTERNEEIENPNDEVREAEMETTTGLILRETEREMDSPPIDDCCPICFGSFTIACKTSCGHWFCGNCILQYWNYSAALQRCKCPICMCLINKLTPEASLTLRQEEEVIEVLKNIKRYNRLFVGGAHGLILKVLQSPLVIRRMFQGLMDPDRFRFNYYIMRYFALLLSILYEINNFEFIPLAAVEQDVWGLEDCSIVCLVQIMKL</sequence>
<dbReference type="SUPFAM" id="SSF57850">
    <property type="entry name" value="RING/U-box"/>
    <property type="match status" value="1"/>
</dbReference>
<keyword evidence="6" id="KW-0012">Acyltransferase</keyword>
<dbReference type="GO" id="GO:0008270">
    <property type="term" value="F:zinc ion binding"/>
    <property type="evidence" value="ECO:0007669"/>
    <property type="project" value="UniProtKB-KW"/>
</dbReference>
<proteinExistence type="predicted"/>
<dbReference type="PANTHER" id="PTHR22894:SF6">
    <property type="entry name" value="E3 UBIQUITIN-PROTEIN LIGASE RNF170-LIKE ISOFORM X1"/>
    <property type="match status" value="1"/>
</dbReference>
<evidence type="ECO:0000256" key="2">
    <source>
        <dbReference type="ARBA" id="ARBA00022771"/>
    </source>
</evidence>
<evidence type="ECO:0000256" key="4">
    <source>
        <dbReference type="PROSITE-ProRule" id="PRU00175"/>
    </source>
</evidence>
<keyword evidence="1" id="KW-0479">Metal-binding</keyword>
<dbReference type="InterPro" id="IPR013083">
    <property type="entry name" value="Znf_RING/FYVE/PHD"/>
</dbReference>
<dbReference type="InterPro" id="IPR038896">
    <property type="entry name" value="RNF170"/>
</dbReference>
<dbReference type="InterPro" id="IPR017907">
    <property type="entry name" value="Znf_RING_CS"/>
</dbReference>
<dbReference type="EC" id="2.3.2.27" evidence="6"/>
<accession>A0A5B6ZK07</accession>
<dbReference type="EMBL" id="GHES01013452">
    <property type="protein sequence ID" value="MPA44011.1"/>
    <property type="molecule type" value="Transcribed_RNA"/>
</dbReference>
<dbReference type="Gene3D" id="3.30.40.10">
    <property type="entry name" value="Zinc/RING finger domain, C3HC4 (zinc finger)"/>
    <property type="match status" value="1"/>
</dbReference>
<reference evidence="6" key="1">
    <citation type="submission" date="2019-08" db="EMBL/GenBank/DDBJ databases">
        <title>Reference gene set and small RNA set construction with multiple tissues from Davidia involucrata Baill.</title>
        <authorList>
            <person name="Yang H."/>
            <person name="Zhou C."/>
            <person name="Li G."/>
            <person name="Wang J."/>
            <person name="Gao P."/>
            <person name="Wang M."/>
            <person name="Wang R."/>
            <person name="Zhao Y."/>
        </authorList>
    </citation>
    <scope>NUCLEOTIDE SEQUENCE</scope>
    <source>
        <tissue evidence="6">Mixed with DoveR01_LX</tissue>
    </source>
</reference>
<evidence type="ECO:0000256" key="1">
    <source>
        <dbReference type="ARBA" id="ARBA00022723"/>
    </source>
</evidence>
<name>A0A5B6ZK07_DAVIN</name>
<dbReference type="PROSITE" id="PS00518">
    <property type="entry name" value="ZF_RING_1"/>
    <property type="match status" value="1"/>
</dbReference>
<dbReference type="AlphaFoldDB" id="A0A5B6ZK07"/>
<keyword evidence="2 4" id="KW-0863">Zinc-finger</keyword>
<feature type="domain" description="RING-type" evidence="5">
    <location>
        <begin position="131"/>
        <end position="173"/>
    </location>
</feature>
<dbReference type="PANTHER" id="PTHR22894">
    <property type="entry name" value="RING-TYPE DOMAIN-CONTAINING PROTEIN"/>
    <property type="match status" value="1"/>
</dbReference>
<dbReference type="Pfam" id="PF13445">
    <property type="entry name" value="zf-RING_UBOX"/>
    <property type="match status" value="1"/>
</dbReference>
<evidence type="ECO:0000313" key="6">
    <source>
        <dbReference type="EMBL" id="MPA44011.1"/>
    </source>
</evidence>
<evidence type="ECO:0000256" key="3">
    <source>
        <dbReference type="ARBA" id="ARBA00022833"/>
    </source>
</evidence>
<gene>
    <name evidence="6" type="ORF">Din_013452</name>
</gene>
<dbReference type="SMART" id="SM00184">
    <property type="entry name" value="RING"/>
    <property type="match status" value="1"/>
</dbReference>